<dbReference type="Pfam" id="PF08459">
    <property type="entry name" value="UvrC_RNaseH_dom"/>
    <property type="match status" value="1"/>
</dbReference>
<dbReference type="InterPro" id="IPR047296">
    <property type="entry name" value="GIY-YIG_UvrC_Cho"/>
</dbReference>
<dbReference type="EMBL" id="LBUT01000032">
    <property type="protein sequence ID" value="KKQ67697.1"/>
    <property type="molecule type" value="Genomic_DNA"/>
</dbReference>
<dbReference type="Gene3D" id="3.40.1440.10">
    <property type="entry name" value="GIY-YIG endonuclease"/>
    <property type="match status" value="1"/>
</dbReference>
<evidence type="ECO:0000259" key="8">
    <source>
        <dbReference type="PROSITE" id="PS50165"/>
    </source>
</evidence>
<evidence type="ECO:0000313" key="9">
    <source>
        <dbReference type="EMBL" id="KKQ67697.1"/>
    </source>
</evidence>
<gene>
    <name evidence="9" type="ORF">US90_C0032G0002</name>
</gene>
<evidence type="ECO:0000256" key="5">
    <source>
        <dbReference type="ARBA" id="ARBA00023204"/>
    </source>
</evidence>
<organism evidence="9 10">
    <name type="scientific">Candidatus Shapirobacteria bacterium GW2011_GWE2_38_30</name>
    <dbReference type="NCBI Taxonomy" id="1618490"/>
    <lineage>
        <taxon>Bacteria</taxon>
        <taxon>Candidatus Shapironibacteriota</taxon>
    </lineage>
</organism>
<dbReference type="Proteomes" id="UP000034406">
    <property type="component" value="Unassembled WGS sequence"/>
</dbReference>
<proteinExistence type="predicted"/>
<dbReference type="FunFam" id="3.40.1440.10:FF:000001">
    <property type="entry name" value="UvrABC system protein C"/>
    <property type="match status" value="1"/>
</dbReference>
<evidence type="ECO:0000313" key="10">
    <source>
        <dbReference type="Proteomes" id="UP000034406"/>
    </source>
</evidence>
<sequence length="421" mass="48499">MNLIKILKNLPDTPGVYLYKNKDKKIIYVGKAVNLKRRVSQYFKRGAALGAKTASLVSQINSIKYYCVNSEIEALILEASLIKKYQPKFNSLLKDDRSYLYISISKDKLPIISPAFKSNLDKSSTYFGPFPSAKSVKTLLKTLRRIFPFYISHYPVNKKCFYCHLGVCPGPNPDPIIYKKNIRRIKKILNGQISGLLRRLNHQMQMLSKHQQYEKALSLRNQIESLNYISTGWQSLTHLYTEINLPEDNIQKAILELVSVLQPYIPKLINILRLEACDISNLGSNYFVGSLVVFENGIIDHQQYKRFKIYTQQTQDDQLMIKEVIYRRLKHSEWGIPDLILVDGGKPQVSAANKVSPNIPIIGLAKKEETIVIKNAQNWQEIKLPKHSPSLLLLQSLRDEAHRFANSYRRNLMQKNFINKS</sequence>
<reference evidence="9 10" key="1">
    <citation type="journal article" date="2015" name="Nature">
        <title>rRNA introns, odd ribosomes, and small enigmatic genomes across a large radiation of phyla.</title>
        <authorList>
            <person name="Brown C.T."/>
            <person name="Hug L.A."/>
            <person name="Thomas B.C."/>
            <person name="Sharon I."/>
            <person name="Castelle C.J."/>
            <person name="Singh A."/>
            <person name="Wilkins M.J."/>
            <person name="Williams K.H."/>
            <person name="Banfield J.F."/>
        </authorList>
    </citation>
    <scope>NUCLEOTIDE SEQUENCE [LARGE SCALE GENOMIC DNA]</scope>
</reference>
<dbReference type="PANTHER" id="PTHR30562">
    <property type="entry name" value="UVRC/OXIDOREDUCTASE"/>
    <property type="match status" value="1"/>
</dbReference>
<dbReference type="PROSITE" id="PS50165">
    <property type="entry name" value="UVRC"/>
    <property type="match status" value="1"/>
</dbReference>
<accession>A0A0G0JLH7</accession>
<evidence type="ECO:0000259" key="6">
    <source>
        <dbReference type="PROSITE" id="PS50151"/>
    </source>
</evidence>
<dbReference type="InterPro" id="IPR000305">
    <property type="entry name" value="GIY-YIG_endonuc"/>
</dbReference>
<evidence type="ECO:0000256" key="2">
    <source>
        <dbReference type="ARBA" id="ARBA00022763"/>
    </source>
</evidence>
<evidence type="ECO:0000256" key="3">
    <source>
        <dbReference type="ARBA" id="ARBA00022769"/>
    </source>
</evidence>
<evidence type="ECO:0000256" key="1">
    <source>
        <dbReference type="ARBA" id="ARBA00022490"/>
    </source>
</evidence>
<dbReference type="STRING" id="1618490.US90_C0032G0002"/>
<feature type="domain" description="UVR" evidence="6">
    <location>
        <begin position="194"/>
        <end position="229"/>
    </location>
</feature>
<dbReference type="InterPro" id="IPR035901">
    <property type="entry name" value="GIY-YIG_endonuc_sf"/>
</dbReference>
<dbReference type="GO" id="GO:0009381">
    <property type="term" value="F:excinuclease ABC activity"/>
    <property type="evidence" value="ECO:0007669"/>
    <property type="project" value="InterPro"/>
</dbReference>
<dbReference type="Pfam" id="PF02151">
    <property type="entry name" value="UVR"/>
    <property type="match status" value="1"/>
</dbReference>
<dbReference type="InterPro" id="IPR001162">
    <property type="entry name" value="UvrC_RNase_H_dom"/>
</dbReference>
<dbReference type="PROSITE" id="PS50151">
    <property type="entry name" value="UVR"/>
    <property type="match status" value="1"/>
</dbReference>
<evidence type="ECO:0000256" key="4">
    <source>
        <dbReference type="ARBA" id="ARBA00022881"/>
    </source>
</evidence>
<dbReference type="PATRIC" id="fig|1618490.4.peg.915"/>
<keyword evidence="4" id="KW-0267">Excision nuclease</keyword>
<dbReference type="InterPro" id="IPR038476">
    <property type="entry name" value="UvrC_RNase_H_dom_sf"/>
</dbReference>
<dbReference type="InterPro" id="IPR050066">
    <property type="entry name" value="UvrABC_protein_C"/>
</dbReference>
<dbReference type="SUPFAM" id="SSF46600">
    <property type="entry name" value="C-terminal UvrC-binding domain of UvrB"/>
    <property type="match status" value="1"/>
</dbReference>
<keyword evidence="3" id="KW-0228">DNA excision</keyword>
<keyword evidence="5" id="KW-0234">DNA repair</keyword>
<dbReference type="CDD" id="cd10434">
    <property type="entry name" value="GIY-YIG_UvrC_Cho"/>
    <property type="match status" value="1"/>
</dbReference>
<evidence type="ECO:0000259" key="7">
    <source>
        <dbReference type="PROSITE" id="PS50164"/>
    </source>
</evidence>
<dbReference type="Pfam" id="PF01541">
    <property type="entry name" value="GIY-YIG"/>
    <property type="match status" value="1"/>
</dbReference>
<dbReference type="InterPro" id="IPR001943">
    <property type="entry name" value="UVR_dom"/>
</dbReference>
<dbReference type="SMART" id="SM00465">
    <property type="entry name" value="GIYc"/>
    <property type="match status" value="1"/>
</dbReference>
<keyword evidence="2" id="KW-0227">DNA damage</keyword>
<dbReference type="GO" id="GO:0009380">
    <property type="term" value="C:excinuclease repair complex"/>
    <property type="evidence" value="ECO:0007669"/>
    <property type="project" value="TreeGrafter"/>
</dbReference>
<dbReference type="InterPro" id="IPR036876">
    <property type="entry name" value="UVR_dom_sf"/>
</dbReference>
<protein>
    <submittedName>
        <fullName evidence="9">Excinuclease ABC subunit C</fullName>
    </submittedName>
</protein>
<dbReference type="SUPFAM" id="SSF82771">
    <property type="entry name" value="GIY-YIG endonuclease"/>
    <property type="match status" value="1"/>
</dbReference>
<comment type="caution">
    <text evidence="9">The sequence shown here is derived from an EMBL/GenBank/DDBJ whole genome shotgun (WGS) entry which is preliminary data.</text>
</comment>
<dbReference type="PROSITE" id="PS50164">
    <property type="entry name" value="GIY_YIG"/>
    <property type="match status" value="1"/>
</dbReference>
<feature type="domain" description="UvrC family homology region profile" evidence="8">
    <location>
        <begin position="239"/>
        <end position="355"/>
    </location>
</feature>
<feature type="domain" description="GIY-YIG" evidence="7">
    <location>
        <begin position="12"/>
        <end position="91"/>
    </location>
</feature>
<dbReference type="GO" id="GO:0006289">
    <property type="term" value="P:nucleotide-excision repair"/>
    <property type="evidence" value="ECO:0007669"/>
    <property type="project" value="InterPro"/>
</dbReference>
<dbReference type="PANTHER" id="PTHR30562:SF1">
    <property type="entry name" value="UVRABC SYSTEM PROTEIN C"/>
    <property type="match status" value="1"/>
</dbReference>
<keyword evidence="1" id="KW-0963">Cytoplasm</keyword>
<dbReference type="Gene3D" id="3.30.420.340">
    <property type="entry name" value="UvrC, RNAse H endonuclease domain"/>
    <property type="match status" value="1"/>
</dbReference>
<name>A0A0G0JLH7_9BACT</name>
<dbReference type="AlphaFoldDB" id="A0A0G0JLH7"/>